<organism evidence="4 5">
    <name type="scientific">Mesorhizobium erdmanii</name>
    <dbReference type="NCBI Taxonomy" id="1777866"/>
    <lineage>
        <taxon>Bacteria</taxon>
        <taxon>Pseudomonadati</taxon>
        <taxon>Pseudomonadota</taxon>
        <taxon>Alphaproteobacteria</taxon>
        <taxon>Hyphomicrobiales</taxon>
        <taxon>Phyllobacteriaceae</taxon>
        <taxon>Mesorhizobium</taxon>
    </lineage>
</organism>
<evidence type="ECO:0000256" key="3">
    <source>
        <dbReference type="SAM" id="SignalP"/>
    </source>
</evidence>
<feature type="chain" id="PRO_5026931826" evidence="3">
    <location>
        <begin position="29"/>
        <end position="251"/>
    </location>
</feature>
<feature type="transmembrane region" description="Helical" evidence="2">
    <location>
        <begin position="44"/>
        <end position="64"/>
    </location>
</feature>
<dbReference type="Proteomes" id="UP000503339">
    <property type="component" value="Chromosome"/>
</dbReference>
<keyword evidence="3" id="KW-0732">Signal</keyword>
<evidence type="ECO:0000313" key="5">
    <source>
        <dbReference type="Proteomes" id="UP000503339"/>
    </source>
</evidence>
<sequence>MMACMGRISWSALISAAMLVLQSRPLLAASDPSSGASDSWLTGWPLAVMTAVTTTAGTVLVTYANHRLTIARDSQQERDRHATYVATRVVCMLDPFVLHCVDVIHDQGEYVDDELTPQVDAPELEFPADLDWKTLDAALMYRTLSLPNEIAVADSMIVAFAQHSGPPNWDEVREERRYQYGRVGLHALDLAADLRRRYKLDQPDFTRWNPRDTLDIAYSNEDVRRKKASESIKNMIANSDRKKAVAQPDPL</sequence>
<evidence type="ECO:0000256" key="1">
    <source>
        <dbReference type="SAM" id="MobiDB-lite"/>
    </source>
</evidence>
<keyword evidence="2" id="KW-1133">Transmembrane helix</keyword>
<keyword evidence="5" id="KW-1185">Reference proteome</keyword>
<protein>
    <submittedName>
        <fullName evidence="4">Uncharacterized protein</fullName>
    </submittedName>
</protein>
<proteinExistence type="predicted"/>
<feature type="signal peptide" evidence="3">
    <location>
        <begin position="1"/>
        <end position="28"/>
    </location>
</feature>
<name>A0A6M7UTX2_9HYPH</name>
<keyword evidence="2" id="KW-0472">Membrane</keyword>
<feature type="region of interest" description="Disordered" evidence="1">
    <location>
        <begin position="232"/>
        <end position="251"/>
    </location>
</feature>
<dbReference type="EMBL" id="CP033361">
    <property type="protein sequence ID" value="QKC79403.1"/>
    <property type="molecule type" value="Genomic_DNA"/>
</dbReference>
<gene>
    <name evidence="4" type="ORF">EB233_31550</name>
</gene>
<dbReference type="AlphaFoldDB" id="A0A6M7UTX2"/>
<evidence type="ECO:0000313" key="4">
    <source>
        <dbReference type="EMBL" id="QKC79403.1"/>
    </source>
</evidence>
<dbReference type="KEGG" id="merd:EB233_31550"/>
<accession>A0A6M7UTX2</accession>
<keyword evidence="2" id="KW-0812">Transmembrane</keyword>
<reference evidence="4 5" key="1">
    <citation type="submission" date="2018-10" db="EMBL/GenBank/DDBJ databases">
        <authorList>
            <person name="Perry B.J."/>
            <person name="Sullivan J.T."/>
            <person name="Murphy R.J.T."/>
            <person name="Ramsay J.P."/>
            <person name="Ronson C.W."/>
        </authorList>
    </citation>
    <scope>NUCLEOTIDE SEQUENCE [LARGE SCALE GENOMIC DNA]</scope>
    <source>
        <strain evidence="4 5">NZP2014</strain>
    </source>
</reference>
<evidence type="ECO:0000256" key="2">
    <source>
        <dbReference type="SAM" id="Phobius"/>
    </source>
</evidence>